<reference evidence="3 4" key="1">
    <citation type="journal article" date="2008" name="Genome Biol.">
        <title>Encapsulated in silica: genome, proteome and physiology of the thermophilic bacterium Anoxybacillus flavithermus WK1.</title>
        <authorList>
            <person name="Saw J.H."/>
            <person name="Mountain B.W."/>
            <person name="Feng L."/>
            <person name="Omelchenko M.V."/>
            <person name="Hou S."/>
            <person name="Saito J.A."/>
            <person name="Stott M.B."/>
            <person name="Li D."/>
            <person name="Zhao G."/>
            <person name="Wu J."/>
            <person name="Galperin M.Y."/>
            <person name="Koonin E.V."/>
            <person name="Makarova K.S."/>
            <person name="Wolf Y.I."/>
            <person name="Rigden D.J."/>
            <person name="Dunfield P.F."/>
            <person name="Wang L."/>
            <person name="Alam M."/>
        </authorList>
    </citation>
    <scope>NUCLEOTIDE SEQUENCE [LARGE SCALE GENOMIC DNA]</scope>
    <source>
        <strain evidence="4">DSM 21510 / WK1</strain>
    </source>
</reference>
<sequence>MYNKVMYFKRRGRKMCQKKMNIFYDKRAFTLIEVLLSIVILSFVVSGMFMFFTNAMTYTAYNQSKTVAVNIARGVIHYMERLDFQTMKAYVDDHITEQTPFVHFDASACSNTSLFPDENVCKAIFSPTINNVTYNEEDVQAWLIPYDQAIWSQIKTNPPNEFPDRLKQTIQQEKEMTENVSDYLLRLYVTVRSNNELIVLKGVIANESIR</sequence>
<protein>
    <submittedName>
        <fullName evidence="3">Uncharacterized conserved protein, predicted component of Type II secretory pathway</fullName>
    </submittedName>
</protein>
<dbReference type="Pfam" id="PF07963">
    <property type="entry name" value="N_methyl"/>
    <property type="match status" value="1"/>
</dbReference>
<proteinExistence type="predicted"/>
<evidence type="ECO:0000256" key="2">
    <source>
        <dbReference type="ARBA" id="ARBA00023287"/>
    </source>
</evidence>
<gene>
    <name evidence="3" type="ordered locus">Aflv_0620</name>
</gene>
<organism evidence="3 4">
    <name type="scientific">Anoxybacillus flavithermus (strain DSM 21510 / WK1)</name>
    <dbReference type="NCBI Taxonomy" id="491915"/>
    <lineage>
        <taxon>Bacteria</taxon>
        <taxon>Bacillati</taxon>
        <taxon>Bacillota</taxon>
        <taxon>Bacilli</taxon>
        <taxon>Bacillales</taxon>
        <taxon>Anoxybacillaceae</taxon>
        <taxon>Anoxybacillus</taxon>
    </lineage>
</organism>
<comment type="subcellular location">
    <subcellularLocation>
        <location evidence="1">Cell surface</location>
    </subcellularLocation>
</comment>
<name>B7GH45_ANOFW</name>
<dbReference type="KEGG" id="afl:Aflv_0620"/>
<dbReference type="InterPro" id="IPR012902">
    <property type="entry name" value="N_methyl_site"/>
</dbReference>
<evidence type="ECO:0000313" key="4">
    <source>
        <dbReference type="Proteomes" id="UP000000742"/>
    </source>
</evidence>
<dbReference type="NCBIfam" id="TIGR02532">
    <property type="entry name" value="IV_pilin_GFxxxE"/>
    <property type="match status" value="1"/>
</dbReference>
<evidence type="ECO:0000256" key="1">
    <source>
        <dbReference type="ARBA" id="ARBA00004241"/>
    </source>
</evidence>
<accession>B7GH45</accession>
<dbReference type="GO" id="GO:0009986">
    <property type="term" value="C:cell surface"/>
    <property type="evidence" value="ECO:0007669"/>
    <property type="project" value="UniProtKB-SubCell"/>
</dbReference>
<dbReference type="GO" id="GO:0030420">
    <property type="term" value="P:establishment of competence for transformation"/>
    <property type="evidence" value="ECO:0007669"/>
    <property type="project" value="UniProtKB-KW"/>
</dbReference>
<dbReference type="HOGENOM" id="CLU_1353026_0_0_9"/>
<dbReference type="EMBL" id="CP000922">
    <property type="protein sequence ID" value="ACJ33001.1"/>
    <property type="molecule type" value="Genomic_DNA"/>
</dbReference>
<dbReference type="STRING" id="491915.Aflv_0620"/>
<dbReference type="AlphaFoldDB" id="B7GH45"/>
<dbReference type="eggNOG" id="COG4967">
    <property type="taxonomic scope" value="Bacteria"/>
</dbReference>
<keyword evidence="2" id="KW-0178">Competence</keyword>
<dbReference type="Proteomes" id="UP000000742">
    <property type="component" value="Chromosome"/>
</dbReference>
<evidence type="ECO:0000313" key="3">
    <source>
        <dbReference type="EMBL" id="ACJ33001.1"/>
    </source>
</evidence>